<dbReference type="SUPFAM" id="SSF53383">
    <property type="entry name" value="PLP-dependent transferases"/>
    <property type="match status" value="1"/>
</dbReference>
<sequence>MTGNYIDDHIEDIRAEFKMLDHWVYLNAGDQMIPGNYWLKAAREFYDFVEAGRMEDIPVADVASHPFLIASWDECISRAARMINAHKDEVTNSYRPSIMANLILYNMMDWEAGDNVVFTDLGYPSFIYIMQDISKRYGVELRMVRNVGGEILMEDMEKVIDDNTRLVIIDRTTAFCGFTYDVKEVCRIAHAKGALVLDDAIQAFGAINIDVKHDDVDMMVTGAYKWQCGPEGAGFFYIKREVMDRIDARFRNYIWADIPGGIPFADKDHDTLKSWDYPPVNNANQFSQDVTIGPALFGWNATLKFYEKIGIHNVEQRVRRLGTYAIDRLQDIGCRVTSPTDPKKRHGLITYTTGDYDKDTAFFQRTAAPGRCMRPIKISMRALGGVGNLRVCTHFFNTEDDIDYLIDLQKQMM</sequence>
<dbReference type="PANTHER" id="PTHR43586">
    <property type="entry name" value="CYSTEINE DESULFURASE"/>
    <property type="match status" value="1"/>
</dbReference>
<feature type="domain" description="Aminotransferase class V" evidence="2">
    <location>
        <begin position="295"/>
        <end position="405"/>
    </location>
</feature>
<evidence type="ECO:0000259" key="2">
    <source>
        <dbReference type="Pfam" id="PF00266"/>
    </source>
</evidence>
<dbReference type="Gene3D" id="3.90.1150.10">
    <property type="entry name" value="Aspartate Aminotransferase, domain 1"/>
    <property type="match status" value="1"/>
</dbReference>
<name>A0A3B0RRV5_9ZZZZ</name>
<accession>A0A3B0RRV5</accession>
<dbReference type="EMBL" id="UOED01000088">
    <property type="protein sequence ID" value="VAV94272.1"/>
    <property type="molecule type" value="Genomic_DNA"/>
</dbReference>
<evidence type="ECO:0000313" key="3">
    <source>
        <dbReference type="EMBL" id="VAV94272.1"/>
    </source>
</evidence>
<dbReference type="PANTHER" id="PTHR43586:SF8">
    <property type="entry name" value="CYSTEINE DESULFURASE 1, CHLOROPLASTIC"/>
    <property type="match status" value="1"/>
</dbReference>
<evidence type="ECO:0000256" key="1">
    <source>
        <dbReference type="ARBA" id="ARBA00022898"/>
    </source>
</evidence>
<proteinExistence type="predicted"/>
<keyword evidence="1" id="KW-0663">Pyridoxal phosphate</keyword>
<gene>
    <name evidence="3" type="ORF">MNBD_ALPHA02-1970</name>
</gene>
<dbReference type="InterPro" id="IPR015424">
    <property type="entry name" value="PyrdxlP-dep_Trfase"/>
</dbReference>
<protein>
    <recommendedName>
        <fullName evidence="2">Aminotransferase class V domain-containing protein</fullName>
    </recommendedName>
</protein>
<organism evidence="3">
    <name type="scientific">hydrothermal vent metagenome</name>
    <dbReference type="NCBI Taxonomy" id="652676"/>
    <lineage>
        <taxon>unclassified sequences</taxon>
        <taxon>metagenomes</taxon>
        <taxon>ecological metagenomes</taxon>
    </lineage>
</organism>
<dbReference type="InterPro" id="IPR000192">
    <property type="entry name" value="Aminotrans_V_dom"/>
</dbReference>
<feature type="domain" description="Aminotransferase class V" evidence="2">
    <location>
        <begin position="78"/>
        <end position="246"/>
    </location>
</feature>
<dbReference type="AlphaFoldDB" id="A0A3B0RRV5"/>
<reference evidence="3" key="1">
    <citation type="submission" date="2018-06" db="EMBL/GenBank/DDBJ databases">
        <authorList>
            <person name="Zhirakovskaya E."/>
        </authorList>
    </citation>
    <scope>NUCLEOTIDE SEQUENCE</scope>
</reference>
<dbReference type="InterPro" id="IPR015421">
    <property type="entry name" value="PyrdxlP-dep_Trfase_major"/>
</dbReference>
<dbReference type="Pfam" id="PF00266">
    <property type="entry name" value="Aminotran_5"/>
    <property type="match status" value="2"/>
</dbReference>
<dbReference type="InterPro" id="IPR015422">
    <property type="entry name" value="PyrdxlP-dep_Trfase_small"/>
</dbReference>
<dbReference type="Gene3D" id="3.40.640.10">
    <property type="entry name" value="Type I PLP-dependent aspartate aminotransferase-like (Major domain)"/>
    <property type="match status" value="1"/>
</dbReference>